<dbReference type="Gene3D" id="3.10.450.50">
    <property type="match status" value="1"/>
</dbReference>
<protein>
    <recommendedName>
        <fullName evidence="4">SnoaL-like domain-containing protein</fullName>
    </recommendedName>
</protein>
<evidence type="ECO:0000313" key="3">
    <source>
        <dbReference type="Proteomes" id="UP001153069"/>
    </source>
</evidence>
<sequence>MKLKQLFKPSKWVVISRHHDAGDDPTVARKEQQGDEHTIFSTSNKSSVSTPSRSSHHREKKSKERKRRKTKPTSSIPQEVEEFKTANEKLVAGLVAVINDHGTAEEMASFFKSGDVRVKLEDVPSITSDVWVVAAEQCIQSFPDFHFQYESIKEDRSGVVLVEELQASGTHTGEPYAFAHFPPIPTSHRHIVNDPERLWLRVKDGKITSMECVSLGGFTGPPGFYVQLGGKTEMPPPPSEE</sequence>
<organism evidence="2 3">
    <name type="scientific">Seminavis robusta</name>
    <dbReference type="NCBI Taxonomy" id="568900"/>
    <lineage>
        <taxon>Eukaryota</taxon>
        <taxon>Sar</taxon>
        <taxon>Stramenopiles</taxon>
        <taxon>Ochrophyta</taxon>
        <taxon>Bacillariophyta</taxon>
        <taxon>Bacillariophyceae</taxon>
        <taxon>Bacillariophycidae</taxon>
        <taxon>Naviculales</taxon>
        <taxon>Naviculaceae</taxon>
        <taxon>Seminavis</taxon>
    </lineage>
</organism>
<proteinExistence type="predicted"/>
<keyword evidence="3" id="KW-1185">Reference proteome</keyword>
<feature type="compositionally biased region" description="Basic residues" evidence="1">
    <location>
        <begin position="54"/>
        <end position="71"/>
    </location>
</feature>
<comment type="caution">
    <text evidence="2">The sequence shown here is derived from an EMBL/GenBank/DDBJ whole genome shotgun (WGS) entry which is preliminary data.</text>
</comment>
<dbReference type="OrthoDB" id="10542774at2759"/>
<accession>A0A9N8H6A0</accession>
<name>A0A9N8H6A0_9STRA</name>
<dbReference type="SUPFAM" id="SSF54427">
    <property type="entry name" value="NTF2-like"/>
    <property type="match status" value="1"/>
</dbReference>
<evidence type="ECO:0008006" key="4">
    <source>
        <dbReference type="Google" id="ProtNLM"/>
    </source>
</evidence>
<dbReference type="AlphaFoldDB" id="A0A9N8H6A0"/>
<dbReference type="Proteomes" id="UP001153069">
    <property type="component" value="Unassembled WGS sequence"/>
</dbReference>
<feature type="region of interest" description="Disordered" evidence="1">
    <location>
        <begin position="15"/>
        <end position="79"/>
    </location>
</feature>
<evidence type="ECO:0000256" key="1">
    <source>
        <dbReference type="SAM" id="MobiDB-lite"/>
    </source>
</evidence>
<feature type="compositionally biased region" description="Low complexity" evidence="1">
    <location>
        <begin position="39"/>
        <end position="53"/>
    </location>
</feature>
<gene>
    <name evidence="2" type="ORF">SEMRO_140_G065310.1</name>
</gene>
<dbReference type="EMBL" id="CAICTM010000139">
    <property type="protein sequence ID" value="CAB9502556.1"/>
    <property type="molecule type" value="Genomic_DNA"/>
</dbReference>
<dbReference type="InterPro" id="IPR032710">
    <property type="entry name" value="NTF2-like_dom_sf"/>
</dbReference>
<feature type="compositionally biased region" description="Basic and acidic residues" evidence="1">
    <location>
        <begin position="17"/>
        <end position="38"/>
    </location>
</feature>
<reference evidence="2" key="1">
    <citation type="submission" date="2020-06" db="EMBL/GenBank/DDBJ databases">
        <authorList>
            <consortium name="Plant Systems Biology data submission"/>
        </authorList>
    </citation>
    <scope>NUCLEOTIDE SEQUENCE</scope>
    <source>
        <strain evidence="2">D6</strain>
    </source>
</reference>
<evidence type="ECO:0000313" key="2">
    <source>
        <dbReference type="EMBL" id="CAB9502556.1"/>
    </source>
</evidence>